<gene>
    <name evidence="4" type="ORF">QYM36_006573</name>
</gene>
<organism evidence="4 5">
    <name type="scientific">Artemia franciscana</name>
    <name type="common">Brine shrimp</name>
    <name type="synonym">Artemia sanfranciscana</name>
    <dbReference type="NCBI Taxonomy" id="6661"/>
    <lineage>
        <taxon>Eukaryota</taxon>
        <taxon>Metazoa</taxon>
        <taxon>Ecdysozoa</taxon>
        <taxon>Arthropoda</taxon>
        <taxon>Crustacea</taxon>
        <taxon>Branchiopoda</taxon>
        <taxon>Anostraca</taxon>
        <taxon>Artemiidae</taxon>
        <taxon>Artemia</taxon>
    </lineage>
</organism>
<proteinExistence type="predicted"/>
<dbReference type="SUPFAM" id="SSF48403">
    <property type="entry name" value="Ankyrin repeat"/>
    <property type="match status" value="1"/>
</dbReference>
<dbReference type="AlphaFoldDB" id="A0AA88HXT7"/>
<name>A0AA88HXT7_ARTSF</name>
<dbReference type="GO" id="GO:0031436">
    <property type="term" value="C:BRCA1-BARD1 complex"/>
    <property type="evidence" value="ECO:0007669"/>
    <property type="project" value="TreeGrafter"/>
</dbReference>
<dbReference type="InterPro" id="IPR036770">
    <property type="entry name" value="Ankyrin_rpt-contain_sf"/>
</dbReference>
<protein>
    <recommendedName>
        <fullName evidence="6">Myotrophin</fullName>
    </recommendedName>
</protein>
<keyword evidence="2 3" id="KW-0040">ANK repeat</keyword>
<evidence type="ECO:0000256" key="1">
    <source>
        <dbReference type="ARBA" id="ARBA00022737"/>
    </source>
</evidence>
<dbReference type="GO" id="GO:0004842">
    <property type="term" value="F:ubiquitin-protein transferase activity"/>
    <property type="evidence" value="ECO:0007669"/>
    <property type="project" value="TreeGrafter"/>
</dbReference>
<sequence>VFQKIRKMNDLVWGIKNGDSDQVKEAILTKGINVNQKFDGRPLLVFAADYGHADILEFLLSRGASIDEKDKHGITALLAAIWEGHTACVKLLLEKGASRTGTTPDGTSYFDAAEKDEIKALLK</sequence>
<dbReference type="PROSITE" id="PS50297">
    <property type="entry name" value="ANK_REP_REGION"/>
    <property type="match status" value="2"/>
</dbReference>
<feature type="non-terminal residue" evidence="4">
    <location>
        <position position="123"/>
    </location>
</feature>
<evidence type="ECO:0000313" key="4">
    <source>
        <dbReference type="EMBL" id="KAK2717815.1"/>
    </source>
</evidence>
<evidence type="ECO:0000313" key="5">
    <source>
        <dbReference type="Proteomes" id="UP001187531"/>
    </source>
</evidence>
<dbReference type="PROSITE" id="PS50088">
    <property type="entry name" value="ANK_REPEAT"/>
    <property type="match status" value="2"/>
</dbReference>
<evidence type="ECO:0000256" key="3">
    <source>
        <dbReference type="PROSITE-ProRule" id="PRU00023"/>
    </source>
</evidence>
<evidence type="ECO:0000256" key="2">
    <source>
        <dbReference type="ARBA" id="ARBA00023043"/>
    </source>
</evidence>
<dbReference type="Pfam" id="PF12796">
    <property type="entry name" value="Ank_2"/>
    <property type="match status" value="1"/>
</dbReference>
<reference evidence="4" key="1">
    <citation type="submission" date="2023-07" db="EMBL/GenBank/DDBJ databases">
        <title>Chromosome-level genome assembly of Artemia franciscana.</title>
        <authorList>
            <person name="Jo E."/>
        </authorList>
    </citation>
    <scope>NUCLEOTIDE SEQUENCE</scope>
    <source>
        <tissue evidence="4">Whole body</tissue>
    </source>
</reference>
<dbReference type="GO" id="GO:0085020">
    <property type="term" value="P:protein K6-linked ubiquitination"/>
    <property type="evidence" value="ECO:0007669"/>
    <property type="project" value="TreeGrafter"/>
</dbReference>
<comment type="caution">
    <text evidence="4">The sequence shown here is derived from an EMBL/GenBank/DDBJ whole genome shotgun (WGS) entry which is preliminary data.</text>
</comment>
<keyword evidence="1" id="KW-0677">Repeat</keyword>
<dbReference type="PANTHER" id="PTHR24171:SF8">
    <property type="entry name" value="BRCA1-ASSOCIATED RING DOMAIN PROTEIN 1"/>
    <property type="match status" value="1"/>
</dbReference>
<dbReference type="EMBL" id="JAVRJZ010000010">
    <property type="protein sequence ID" value="KAK2717815.1"/>
    <property type="molecule type" value="Genomic_DNA"/>
</dbReference>
<feature type="repeat" description="ANK" evidence="3">
    <location>
        <begin position="72"/>
        <end position="98"/>
    </location>
</feature>
<dbReference type="PANTHER" id="PTHR24171">
    <property type="entry name" value="ANKYRIN REPEAT DOMAIN-CONTAINING PROTEIN 39-RELATED"/>
    <property type="match status" value="1"/>
</dbReference>
<keyword evidence="5" id="KW-1185">Reference proteome</keyword>
<dbReference type="SMART" id="SM00248">
    <property type="entry name" value="ANK"/>
    <property type="match status" value="2"/>
</dbReference>
<dbReference type="GO" id="GO:0070531">
    <property type="term" value="C:BRCA1-A complex"/>
    <property type="evidence" value="ECO:0007669"/>
    <property type="project" value="TreeGrafter"/>
</dbReference>
<evidence type="ECO:0008006" key="6">
    <source>
        <dbReference type="Google" id="ProtNLM"/>
    </source>
</evidence>
<accession>A0AA88HXT7</accession>
<dbReference type="Gene3D" id="1.25.40.20">
    <property type="entry name" value="Ankyrin repeat-containing domain"/>
    <property type="match status" value="1"/>
</dbReference>
<dbReference type="InterPro" id="IPR002110">
    <property type="entry name" value="Ankyrin_rpt"/>
</dbReference>
<feature type="repeat" description="ANK" evidence="3">
    <location>
        <begin position="39"/>
        <end position="71"/>
    </location>
</feature>
<dbReference type="Proteomes" id="UP001187531">
    <property type="component" value="Unassembled WGS sequence"/>
</dbReference>